<evidence type="ECO:0000256" key="1">
    <source>
        <dbReference type="ARBA" id="ARBA00004613"/>
    </source>
</evidence>
<dbReference type="GO" id="GO:0006824">
    <property type="term" value="P:cobalt ion transport"/>
    <property type="evidence" value="ECO:0007669"/>
    <property type="project" value="UniProtKB-KW"/>
</dbReference>
<gene>
    <name evidence="19" type="ORF">GDO86_002116</name>
</gene>
<evidence type="ECO:0000256" key="6">
    <source>
        <dbReference type="ARBA" id="ARBA00022723"/>
    </source>
</evidence>
<dbReference type="SUPFAM" id="SSF48239">
    <property type="entry name" value="Terpenoid cyclases/Protein prenyltransferases"/>
    <property type="match status" value="1"/>
</dbReference>
<evidence type="ECO:0000313" key="19">
    <source>
        <dbReference type="EMBL" id="KAG8456199.1"/>
    </source>
</evidence>
<organism evidence="19 20">
    <name type="scientific">Hymenochirus boettgeri</name>
    <name type="common">Congo dwarf clawed frog</name>
    <dbReference type="NCBI Taxonomy" id="247094"/>
    <lineage>
        <taxon>Eukaryota</taxon>
        <taxon>Metazoa</taxon>
        <taxon>Chordata</taxon>
        <taxon>Craniata</taxon>
        <taxon>Vertebrata</taxon>
        <taxon>Euteleostomi</taxon>
        <taxon>Amphibia</taxon>
        <taxon>Batrachia</taxon>
        <taxon>Anura</taxon>
        <taxon>Pipoidea</taxon>
        <taxon>Pipidae</taxon>
        <taxon>Pipinae</taxon>
        <taxon>Hymenochirus</taxon>
    </lineage>
</organism>
<keyword evidence="9 16" id="KW-1015">Disulfide bond</keyword>
<keyword evidence="4" id="KW-0813">Transport</keyword>
<feature type="disulfide bond" evidence="16">
    <location>
        <begin position="23"/>
        <end position="263"/>
    </location>
</feature>
<dbReference type="AlphaFoldDB" id="A0A8T2KGK0"/>
<evidence type="ECO:0000256" key="10">
    <source>
        <dbReference type="ARBA" id="ARBA00023285"/>
    </source>
</evidence>
<dbReference type="InterPro" id="IPR027954">
    <property type="entry name" value="Transcobalamin-like_C"/>
</dbReference>
<feature type="binding site" evidence="15">
    <location>
        <position position="287"/>
    </location>
    <ligand>
        <name>cyanocob(III)alamin</name>
        <dbReference type="ChEBI" id="CHEBI:17439"/>
    </ligand>
</feature>
<dbReference type="InterPro" id="IPR051588">
    <property type="entry name" value="Cobalamin_Transport"/>
</dbReference>
<keyword evidence="7 17" id="KW-0732">Signal</keyword>
<feature type="binding site" evidence="15">
    <location>
        <begin position="399"/>
        <end position="401"/>
    </location>
    <ligand>
        <name>cyanocob(III)alamin</name>
        <dbReference type="ChEBI" id="CHEBI:17439"/>
    </ligand>
</feature>
<reference evidence="19" key="1">
    <citation type="thesis" date="2020" institute="ProQuest LLC" country="789 East Eisenhower Parkway, Ann Arbor, MI, USA">
        <title>Comparative Genomics and Chromosome Evolution.</title>
        <authorList>
            <person name="Mudd A.B."/>
        </authorList>
    </citation>
    <scope>NUCLEOTIDE SEQUENCE</scope>
    <source>
        <strain evidence="19">Female2</strain>
        <tissue evidence="19">Blood</tissue>
    </source>
</reference>
<dbReference type="Pfam" id="PF01122">
    <property type="entry name" value="Cobalamin_bind"/>
    <property type="match status" value="1"/>
</dbReference>
<dbReference type="EMBL" id="JAACNH010000001">
    <property type="protein sequence ID" value="KAG8456199.1"/>
    <property type="molecule type" value="Genomic_DNA"/>
</dbReference>
<evidence type="ECO:0000256" key="8">
    <source>
        <dbReference type="ARBA" id="ARBA00023065"/>
    </source>
</evidence>
<feature type="binding site" evidence="15">
    <location>
        <position position="191"/>
    </location>
    <ligand>
        <name>cyanocob(III)alamin</name>
        <dbReference type="ChEBI" id="CHEBI:17439"/>
    </ligand>
</feature>
<keyword evidence="20" id="KW-1185">Reference proteome</keyword>
<protein>
    <recommendedName>
        <fullName evidence="13">Transcobalamin-2</fullName>
    </recommendedName>
    <alternativeName>
        <fullName evidence="14">Transcobalamin II</fullName>
    </alternativeName>
</protein>
<proteinExistence type="inferred from homology"/>
<comment type="similarity">
    <text evidence="2">Belongs to the eukaryotic cobalamin transport proteins family.</text>
</comment>
<evidence type="ECO:0000256" key="3">
    <source>
        <dbReference type="ARBA" id="ARBA00022426"/>
    </source>
</evidence>
<dbReference type="Pfam" id="PF14478">
    <property type="entry name" value="DUF4430"/>
    <property type="match status" value="1"/>
</dbReference>
<evidence type="ECO:0000256" key="16">
    <source>
        <dbReference type="PIRSR" id="PIRSR602157-2"/>
    </source>
</evidence>
<dbReference type="InterPro" id="IPR002157">
    <property type="entry name" value="Cbl-bd_prot"/>
</dbReference>
<keyword evidence="3" id="KW-0171">Cobalt transport</keyword>
<feature type="domain" description="Transcobalamin-like C-terminal" evidence="18">
    <location>
        <begin position="354"/>
        <end position="429"/>
    </location>
</feature>
<evidence type="ECO:0000256" key="2">
    <source>
        <dbReference type="ARBA" id="ARBA00006449"/>
    </source>
</evidence>
<evidence type="ECO:0000256" key="12">
    <source>
        <dbReference type="ARBA" id="ARBA00038518"/>
    </source>
</evidence>
<dbReference type="GO" id="GO:0005615">
    <property type="term" value="C:extracellular space"/>
    <property type="evidence" value="ECO:0007669"/>
    <property type="project" value="TreeGrafter"/>
</dbReference>
<evidence type="ECO:0000256" key="4">
    <source>
        <dbReference type="ARBA" id="ARBA00022448"/>
    </source>
</evidence>
<evidence type="ECO:0000256" key="14">
    <source>
        <dbReference type="ARBA" id="ARBA00041463"/>
    </source>
</evidence>
<dbReference type="Proteomes" id="UP000812440">
    <property type="component" value="Chromosome 1"/>
</dbReference>
<dbReference type="Gene3D" id="1.50.10.20">
    <property type="match status" value="1"/>
</dbReference>
<evidence type="ECO:0000256" key="17">
    <source>
        <dbReference type="SAM" id="SignalP"/>
    </source>
</evidence>
<dbReference type="GO" id="GO:0031419">
    <property type="term" value="F:cobalamin binding"/>
    <property type="evidence" value="ECO:0007669"/>
    <property type="project" value="InterPro"/>
</dbReference>
<dbReference type="EMBL" id="JAACNH010000001">
    <property type="protein sequence ID" value="KAG8456198.1"/>
    <property type="molecule type" value="Genomic_DNA"/>
</dbReference>
<comment type="function">
    <text evidence="11">Primary vitamin B12-binding and transport protein. Delivers cobalamin to cells.</text>
</comment>
<feature type="binding site" evidence="15">
    <location>
        <position position="409"/>
    </location>
    <ligand>
        <name>cyanocob(III)alamin</name>
        <dbReference type="ChEBI" id="CHEBI:17439"/>
    </ligand>
</feature>
<comment type="caution">
    <text evidence="19">The sequence shown here is derived from an EMBL/GenBank/DDBJ whole genome shotgun (WGS) entry which is preliminary data.</text>
</comment>
<comment type="subcellular location">
    <subcellularLocation>
        <location evidence="1">Secreted</location>
    </subcellularLocation>
</comment>
<dbReference type="Gene3D" id="2.170.130.30">
    <property type="match status" value="1"/>
</dbReference>
<dbReference type="GO" id="GO:0046872">
    <property type="term" value="F:metal ion binding"/>
    <property type="evidence" value="ECO:0007669"/>
    <property type="project" value="UniProtKB-KW"/>
</dbReference>
<evidence type="ECO:0000256" key="15">
    <source>
        <dbReference type="PIRSR" id="PIRSR602157-1"/>
    </source>
</evidence>
<dbReference type="OrthoDB" id="9440006at2759"/>
<feature type="binding site" evidence="15">
    <location>
        <position position="240"/>
    </location>
    <ligand>
        <name>cyanocob(III)alamin</name>
        <dbReference type="ChEBI" id="CHEBI:17439"/>
    </ligand>
</feature>
<keyword evidence="8" id="KW-0406">Ion transport</keyword>
<feature type="binding site" evidence="15">
    <location>
        <begin position="146"/>
        <end position="150"/>
    </location>
    <ligand>
        <name>cyanocob(III)alamin</name>
        <dbReference type="ChEBI" id="CHEBI:17439"/>
    </ligand>
</feature>
<accession>A0A8T2KGK0</accession>
<evidence type="ECO:0000256" key="13">
    <source>
        <dbReference type="ARBA" id="ARBA00040958"/>
    </source>
</evidence>
<dbReference type="PANTHER" id="PTHR10559:SF14">
    <property type="entry name" value="TRANSCOBALAMIN-2"/>
    <property type="match status" value="1"/>
</dbReference>
<evidence type="ECO:0000313" key="20">
    <source>
        <dbReference type="Proteomes" id="UP000812440"/>
    </source>
</evidence>
<feature type="signal peptide" evidence="17">
    <location>
        <begin position="1"/>
        <end position="22"/>
    </location>
</feature>
<keyword evidence="10 15" id="KW-0170">Cobalt</keyword>
<name>A0A8T2KGK0_9PIPI</name>
<comment type="subunit">
    <text evidence="12">Interacts with CD320 (via LDL-receptor class A domains).</text>
</comment>
<sequence length="432" mass="48307">MMAYTWLGVVVLLLGHITKVDLCDIPDGNNRLVRSLNLKLLRTTLDTSVDPNPSIYIGLRLSEDHSLQRESDYLQRLKTQLQSIISGLKSVKQEQPSTGIIALYLMALKSSCEDMEKPDIMRLITRLKHLLHEEKKQIGEKGYPISNYYQYSLGIIALCINGKKVDERAIQKLLHAEKNNAFIHGETISVDTEAMAGMAFLCLKNSSLYSPTLTSEVEQAISSVKEKILKSQNKDGSFGNIYSTPLAVQFLSAFRTLKDSEECPKATNALLESMKQGKFSNPMMMSQLMPVLHHKSYLDIADVQCINNEDNLFVSPNTVVVPDVAVGERVSIRIIVQLPSNQPFTTSIEVPSRSSLLDILNVAEKQNANFTFKTKNTLYGPFLTTVNGVTASSEERTYWQLLKDPNTPLEEGVADYKPEDGEIIILRLSKFA</sequence>
<feature type="disulfide bond" evidence="16">
    <location>
        <begin position="159"/>
        <end position="202"/>
    </location>
</feature>
<evidence type="ECO:0000256" key="7">
    <source>
        <dbReference type="ARBA" id="ARBA00022729"/>
    </source>
</evidence>
<dbReference type="PANTHER" id="PTHR10559">
    <property type="entry name" value="TRANSCOBALAMIN-1/GASTRIC INTRINSIC FACTOR"/>
    <property type="match status" value="1"/>
</dbReference>
<keyword evidence="6" id="KW-0479">Metal-binding</keyword>
<evidence type="ECO:0000256" key="11">
    <source>
        <dbReference type="ARBA" id="ARBA00037184"/>
    </source>
</evidence>
<keyword evidence="5" id="KW-0964">Secreted</keyword>
<evidence type="ECO:0000256" key="5">
    <source>
        <dbReference type="ARBA" id="ARBA00022525"/>
    </source>
</evidence>
<evidence type="ECO:0000259" key="18">
    <source>
        <dbReference type="Pfam" id="PF14478"/>
    </source>
</evidence>
<feature type="chain" id="PRO_5036275768" description="Transcobalamin-2" evidence="17">
    <location>
        <begin position="23"/>
        <end position="432"/>
    </location>
</feature>
<dbReference type="GO" id="GO:0015889">
    <property type="term" value="P:cobalamin transport"/>
    <property type="evidence" value="ECO:0007669"/>
    <property type="project" value="InterPro"/>
</dbReference>
<dbReference type="InterPro" id="IPR008930">
    <property type="entry name" value="Terpenoid_cyclase/PrenylTrfase"/>
</dbReference>
<evidence type="ECO:0000256" key="9">
    <source>
        <dbReference type="ARBA" id="ARBA00023157"/>
    </source>
</evidence>